<feature type="transmembrane region" description="Helical" evidence="1">
    <location>
        <begin position="21"/>
        <end position="38"/>
    </location>
</feature>
<evidence type="ECO:0000313" key="3">
    <source>
        <dbReference type="Proteomes" id="UP001442494"/>
    </source>
</evidence>
<keyword evidence="3" id="KW-1185">Reference proteome</keyword>
<reference evidence="2 3" key="1">
    <citation type="submission" date="2022-04" db="EMBL/GenBank/DDBJ databases">
        <title>Positive selection, recombination, and allopatry shape intraspecific diversity of widespread and dominant cyanobacteria.</title>
        <authorList>
            <person name="Wei J."/>
            <person name="Shu W."/>
            <person name="Hu C."/>
        </authorList>
    </citation>
    <scope>NUCLEOTIDE SEQUENCE [LARGE SCALE GENOMIC DNA]</scope>
    <source>
        <strain evidence="2 3">GB2-A5</strain>
    </source>
</reference>
<keyword evidence="1" id="KW-0472">Membrane</keyword>
<comment type="caution">
    <text evidence="2">The sequence shown here is derived from an EMBL/GenBank/DDBJ whole genome shotgun (WGS) entry which is preliminary data.</text>
</comment>
<keyword evidence="1" id="KW-1133">Transmembrane helix</keyword>
<proteinExistence type="predicted"/>
<gene>
    <name evidence="2" type="primary">nrtS</name>
    <name evidence="2" type="ORF">NDI37_11735</name>
</gene>
<dbReference type="NCBIfam" id="NF038050">
    <property type="entry name" value="NrtS"/>
    <property type="match status" value="1"/>
</dbReference>
<name>A0ABV0JNY2_9CYAN</name>
<accession>A0ABV0JNY2</accession>
<sequence>MKAFKGYLASLFDKELIPTGLRTAVFVGSVLFLINHGLAFFRGEMTRDRWIAGSLTYLMPYLVNIHGQYAYRRKSLKTRY</sequence>
<evidence type="ECO:0000256" key="1">
    <source>
        <dbReference type="SAM" id="Phobius"/>
    </source>
</evidence>
<organism evidence="2 3">
    <name type="scientific">Funiculus sociatus GB2-A5</name>
    <dbReference type="NCBI Taxonomy" id="2933946"/>
    <lineage>
        <taxon>Bacteria</taxon>
        <taxon>Bacillati</taxon>
        <taxon>Cyanobacteriota</taxon>
        <taxon>Cyanophyceae</taxon>
        <taxon>Coleofasciculales</taxon>
        <taxon>Coleofasciculaceae</taxon>
        <taxon>Funiculus</taxon>
    </lineage>
</organism>
<evidence type="ECO:0000313" key="2">
    <source>
        <dbReference type="EMBL" id="MEP0865136.1"/>
    </source>
</evidence>
<dbReference type="EMBL" id="JAMPKK010000022">
    <property type="protein sequence ID" value="MEP0865136.1"/>
    <property type="molecule type" value="Genomic_DNA"/>
</dbReference>
<dbReference type="RefSeq" id="WP_190419103.1">
    <property type="nucleotide sequence ID" value="NZ_JAMPKK010000022.1"/>
</dbReference>
<dbReference type="Proteomes" id="UP001442494">
    <property type="component" value="Unassembled WGS sequence"/>
</dbReference>
<protein>
    <submittedName>
        <fullName evidence="2">Nitrate/nitrite transporter NrtS</fullName>
    </submittedName>
</protein>
<dbReference type="InterPro" id="IPR047700">
    <property type="entry name" value="NrtS-like"/>
</dbReference>
<keyword evidence="1" id="KW-0812">Transmembrane</keyword>